<proteinExistence type="predicted"/>
<evidence type="ECO:0000313" key="2">
    <source>
        <dbReference type="Proteomes" id="UP001372834"/>
    </source>
</evidence>
<dbReference type="Proteomes" id="UP001372834">
    <property type="component" value="Unassembled WGS sequence"/>
</dbReference>
<accession>A0AAN8S103</accession>
<name>A0AAN8S103_POLSC</name>
<dbReference type="EMBL" id="JAWJWE010000039">
    <property type="protein sequence ID" value="KAK6621032.1"/>
    <property type="molecule type" value="Genomic_DNA"/>
</dbReference>
<gene>
    <name evidence="1" type="ORF">RUM43_011335</name>
</gene>
<comment type="caution">
    <text evidence="1">The sequence shown here is derived from an EMBL/GenBank/DDBJ whole genome shotgun (WGS) entry which is preliminary data.</text>
</comment>
<sequence length="74" mass="8404">MAGHKVPVALEPSAEKKHFLMDERSCKGGNRLRVAQEDDEKKKKYCAAWLMTRDLSATTLNSFVYIKNPEGPEH</sequence>
<organism evidence="1 2">
    <name type="scientific">Polyplax serrata</name>
    <name type="common">Common mouse louse</name>
    <dbReference type="NCBI Taxonomy" id="468196"/>
    <lineage>
        <taxon>Eukaryota</taxon>
        <taxon>Metazoa</taxon>
        <taxon>Ecdysozoa</taxon>
        <taxon>Arthropoda</taxon>
        <taxon>Hexapoda</taxon>
        <taxon>Insecta</taxon>
        <taxon>Pterygota</taxon>
        <taxon>Neoptera</taxon>
        <taxon>Paraneoptera</taxon>
        <taxon>Psocodea</taxon>
        <taxon>Troctomorpha</taxon>
        <taxon>Phthiraptera</taxon>
        <taxon>Anoplura</taxon>
        <taxon>Polyplacidae</taxon>
        <taxon>Polyplax</taxon>
    </lineage>
</organism>
<protein>
    <submittedName>
        <fullName evidence="1">Uncharacterized protein</fullName>
    </submittedName>
</protein>
<evidence type="ECO:0000313" key="1">
    <source>
        <dbReference type="EMBL" id="KAK6621032.1"/>
    </source>
</evidence>
<reference evidence="1 2" key="1">
    <citation type="submission" date="2023-10" db="EMBL/GenBank/DDBJ databases">
        <title>Genomes of two closely related lineages of the louse Polyplax serrata with different host specificities.</title>
        <authorList>
            <person name="Martinu J."/>
            <person name="Tarabai H."/>
            <person name="Stefka J."/>
            <person name="Hypsa V."/>
        </authorList>
    </citation>
    <scope>NUCLEOTIDE SEQUENCE [LARGE SCALE GENOMIC DNA]</scope>
    <source>
        <strain evidence="1">HR10_N</strain>
    </source>
</reference>
<dbReference type="AlphaFoldDB" id="A0AAN8S103"/>